<evidence type="ECO:0000313" key="3">
    <source>
        <dbReference type="EMBL" id="KAG7376402.1"/>
    </source>
</evidence>
<dbReference type="OrthoDB" id="128585at2759"/>
<dbReference type="GO" id="GO:0005524">
    <property type="term" value="F:ATP binding"/>
    <property type="evidence" value="ECO:0007669"/>
    <property type="project" value="InterPro"/>
</dbReference>
<dbReference type="PROSITE" id="PS50297">
    <property type="entry name" value="ANK_REP_REGION"/>
    <property type="match status" value="6"/>
</dbReference>
<feature type="repeat" description="ANK" evidence="1">
    <location>
        <begin position="142"/>
        <end position="174"/>
    </location>
</feature>
<feature type="repeat" description="ANK" evidence="1">
    <location>
        <begin position="175"/>
        <end position="207"/>
    </location>
</feature>
<name>A0A8T1V573_9STRA</name>
<dbReference type="InterPro" id="IPR000719">
    <property type="entry name" value="Prot_kinase_dom"/>
</dbReference>
<evidence type="ECO:0000256" key="1">
    <source>
        <dbReference type="PROSITE-ProRule" id="PRU00023"/>
    </source>
</evidence>
<dbReference type="GO" id="GO:0004672">
    <property type="term" value="F:protein kinase activity"/>
    <property type="evidence" value="ECO:0007669"/>
    <property type="project" value="InterPro"/>
</dbReference>
<feature type="repeat" description="ANK" evidence="1">
    <location>
        <begin position="109"/>
        <end position="141"/>
    </location>
</feature>
<gene>
    <name evidence="3" type="primary">LRRK2_30</name>
    <name evidence="3" type="ORF">PHYPSEUDO_013593</name>
</gene>
<accession>A0A8T1V573</accession>
<keyword evidence="4" id="KW-1185">Reference proteome</keyword>
<feature type="repeat" description="ANK" evidence="1">
    <location>
        <begin position="274"/>
        <end position="306"/>
    </location>
</feature>
<reference evidence="3" key="1">
    <citation type="submission" date="2021-02" db="EMBL/GenBank/DDBJ databases">
        <authorList>
            <person name="Palmer J.M."/>
        </authorList>
    </citation>
    <scope>NUCLEOTIDE SEQUENCE</scope>
    <source>
        <strain evidence="3">SCRP734</strain>
    </source>
</reference>
<dbReference type="AlphaFoldDB" id="A0A8T1V573"/>
<keyword evidence="1" id="KW-0040">ANK repeat</keyword>
<organism evidence="3 4">
    <name type="scientific">Phytophthora pseudosyringae</name>
    <dbReference type="NCBI Taxonomy" id="221518"/>
    <lineage>
        <taxon>Eukaryota</taxon>
        <taxon>Sar</taxon>
        <taxon>Stramenopiles</taxon>
        <taxon>Oomycota</taxon>
        <taxon>Peronosporomycetes</taxon>
        <taxon>Peronosporales</taxon>
        <taxon>Peronosporaceae</taxon>
        <taxon>Phytophthora</taxon>
    </lineage>
</organism>
<proteinExistence type="predicted"/>
<feature type="repeat" description="ANK" evidence="1">
    <location>
        <begin position="208"/>
        <end position="240"/>
    </location>
</feature>
<dbReference type="Proteomes" id="UP000694044">
    <property type="component" value="Unassembled WGS sequence"/>
</dbReference>
<dbReference type="Pfam" id="PF13857">
    <property type="entry name" value="Ank_5"/>
    <property type="match status" value="1"/>
</dbReference>
<dbReference type="EMBL" id="JAGDFM010000709">
    <property type="protein sequence ID" value="KAG7376402.1"/>
    <property type="molecule type" value="Genomic_DNA"/>
</dbReference>
<dbReference type="InterPro" id="IPR002110">
    <property type="entry name" value="Ankyrin_rpt"/>
</dbReference>
<dbReference type="Pfam" id="PF00069">
    <property type="entry name" value="Pkinase"/>
    <property type="match status" value="1"/>
</dbReference>
<dbReference type="SMART" id="SM00248">
    <property type="entry name" value="ANK"/>
    <property type="match status" value="6"/>
</dbReference>
<keyword evidence="3" id="KW-0808">Transferase</keyword>
<dbReference type="PANTHER" id="PTHR44207">
    <property type="entry name" value="SURFACE ANTIGEN BSPA-LIKE-RELATED"/>
    <property type="match status" value="1"/>
</dbReference>
<protein>
    <submittedName>
        <fullName evidence="3">Leucine-rich repeat serine/threonine-protein kinase 2</fullName>
    </submittedName>
</protein>
<dbReference type="PROSITE" id="PS50011">
    <property type="entry name" value="PROTEIN_KINASE_DOM"/>
    <property type="match status" value="1"/>
</dbReference>
<dbReference type="PROSITE" id="PS50088">
    <property type="entry name" value="ANK_REPEAT"/>
    <property type="match status" value="6"/>
</dbReference>
<evidence type="ECO:0000313" key="4">
    <source>
        <dbReference type="Proteomes" id="UP000694044"/>
    </source>
</evidence>
<dbReference type="PANTHER" id="PTHR44207:SF2">
    <property type="entry name" value="REPEAT PROTEIN, PUTATIVE-RELATED"/>
    <property type="match status" value="1"/>
</dbReference>
<feature type="repeat" description="ANK" evidence="1">
    <location>
        <begin position="241"/>
        <end position="273"/>
    </location>
</feature>
<comment type="caution">
    <text evidence="3">The sequence shown here is derived from an EMBL/GenBank/DDBJ whole genome shotgun (WGS) entry which is preliminary data.</text>
</comment>
<keyword evidence="3" id="KW-0418">Kinase</keyword>
<sequence>MGVKLPTATKVCGIEFSGHRPVLDPRRSCSEVQRDGTGVVVAKSTTLPISDWSKQAANKLRGRVFDTVRAGGIAKEDITVKDEQGGGDIGDMDVFFGWLIARKVAKDSDGRTALMRAAGNGRLSEVRYLVEHGADKDAKVNNGSTMLMRAAENVRLNEVRYLVEQGTDKEAKDNNGKTALMRAAENGRLNVVQYLVEQGADKDANTNGGRTALMEAARLGYLDEARYLVEEGADKEAMANDGRTALVWAAEKGKLAVVRYLIEQGADKDGNGNGGRIALMGAAGKGHLDIVRYLIDRGADASCLDKEENTALVLLLSCDDTDESKILPLVKQLLSHGVPPLQSNKDGKSAISIAKVKRFRHVAALVKEYASKPQPEPEWTIVGCPMDAESAPFATGSPGTRVYTATYAGERVAMKRIEITSKDEMRRFRKEVRVWQRLSRHPNIVQLYGANHHQDSYYMVSRFAEKGELINYLEGERSAGEHLFGGKCEKWRKV</sequence>
<evidence type="ECO:0000259" key="2">
    <source>
        <dbReference type="PROSITE" id="PS50011"/>
    </source>
</evidence>
<dbReference type="Pfam" id="PF12796">
    <property type="entry name" value="Ank_2"/>
    <property type="match status" value="2"/>
</dbReference>
<feature type="domain" description="Protein kinase" evidence="2">
    <location>
        <begin position="387"/>
        <end position="494"/>
    </location>
</feature>